<dbReference type="EMBL" id="CATNWA010013956">
    <property type="protein sequence ID" value="CAI9566030.1"/>
    <property type="molecule type" value="Genomic_DNA"/>
</dbReference>
<protein>
    <submittedName>
        <fullName evidence="1">Uncharacterized protein</fullName>
    </submittedName>
</protein>
<organism evidence="1 2">
    <name type="scientific">Staurois parvus</name>
    <dbReference type="NCBI Taxonomy" id="386267"/>
    <lineage>
        <taxon>Eukaryota</taxon>
        <taxon>Metazoa</taxon>
        <taxon>Chordata</taxon>
        <taxon>Craniata</taxon>
        <taxon>Vertebrata</taxon>
        <taxon>Euteleostomi</taxon>
        <taxon>Amphibia</taxon>
        <taxon>Batrachia</taxon>
        <taxon>Anura</taxon>
        <taxon>Neobatrachia</taxon>
        <taxon>Ranoidea</taxon>
        <taxon>Ranidae</taxon>
        <taxon>Staurois</taxon>
    </lineage>
</organism>
<sequence>MCKLIDLRIIASTMEFLFISFFYTSNGGNLRLIWGLRQAF</sequence>
<gene>
    <name evidence="1" type="ORF">SPARVUS_LOCUS6268635</name>
</gene>
<keyword evidence="2" id="KW-1185">Reference proteome</keyword>
<evidence type="ECO:0000313" key="1">
    <source>
        <dbReference type="EMBL" id="CAI9566030.1"/>
    </source>
</evidence>
<dbReference type="Proteomes" id="UP001162483">
    <property type="component" value="Unassembled WGS sequence"/>
</dbReference>
<proteinExistence type="predicted"/>
<evidence type="ECO:0000313" key="2">
    <source>
        <dbReference type="Proteomes" id="UP001162483"/>
    </source>
</evidence>
<name>A0ABN9D0M9_9NEOB</name>
<reference evidence="1" key="1">
    <citation type="submission" date="2023-05" db="EMBL/GenBank/DDBJ databases">
        <authorList>
            <person name="Stuckert A."/>
        </authorList>
    </citation>
    <scope>NUCLEOTIDE SEQUENCE</scope>
</reference>
<accession>A0ABN9D0M9</accession>
<comment type="caution">
    <text evidence="1">The sequence shown here is derived from an EMBL/GenBank/DDBJ whole genome shotgun (WGS) entry which is preliminary data.</text>
</comment>